<dbReference type="GO" id="GO:0016740">
    <property type="term" value="F:transferase activity"/>
    <property type="evidence" value="ECO:0007669"/>
    <property type="project" value="UniProtKB-KW"/>
</dbReference>
<dbReference type="EMBL" id="JBHRSW010000006">
    <property type="protein sequence ID" value="MFC3121067.1"/>
    <property type="molecule type" value="Genomic_DNA"/>
</dbReference>
<dbReference type="Proteomes" id="UP001595478">
    <property type="component" value="Unassembled WGS sequence"/>
</dbReference>
<comment type="caution">
    <text evidence="14">The sequence shown here is derived from an EMBL/GenBank/DDBJ whole genome shotgun (WGS) entry which is preliminary data.</text>
</comment>
<keyword evidence="9 12" id="KW-0460">Magnesium</keyword>
<comment type="subcellular location">
    <subcellularLocation>
        <location evidence="13">Cell inner membrane</location>
        <topology evidence="13">Lipid-anchor</topology>
        <orientation evidence="13">Periplasmic side</orientation>
    </subcellularLocation>
</comment>
<dbReference type="SUPFAM" id="SSF143631">
    <property type="entry name" value="ApbE-like"/>
    <property type="match status" value="1"/>
</dbReference>
<dbReference type="PANTHER" id="PTHR30040">
    <property type="entry name" value="THIAMINE BIOSYNTHESIS LIPOPROTEIN APBE"/>
    <property type="match status" value="1"/>
</dbReference>
<dbReference type="PIRSF" id="PIRSF006268">
    <property type="entry name" value="ApbE"/>
    <property type="match status" value="1"/>
</dbReference>
<evidence type="ECO:0000256" key="5">
    <source>
        <dbReference type="ARBA" id="ARBA00022630"/>
    </source>
</evidence>
<dbReference type="Pfam" id="PF02424">
    <property type="entry name" value="ApbE"/>
    <property type="match status" value="1"/>
</dbReference>
<keyword evidence="8 12" id="KW-0274">FAD</keyword>
<keyword evidence="13" id="KW-0997">Cell inner membrane</keyword>
<dbReference type="InterPro" id="IPR024932">
    <property type="entry name" value="ApbE"/>
</dbReference>
<evidence type="ECO:0000256" key="4">
    <source>
        <dbReference type="ARBA" id="ARBA00016337"/>
    </source>
</evidence>
<keyword evidence="13" id="KW-0472">Membrane</keyword>
<dbReference type="Gene3D" id="3.10.520.10">
    <property type="entry name" value="ApbE-like domains"/>
    <property type="match status" value="1"/>
</dbReference>
<keyword evidence="5 12" id="KW-0285">Flavoprotein</keyword>
<dbReference type="EC" id="2.7.1.180" evidence="3 12"/>
<evidence type="ECO:0000256" key="6">
    <source>
        <dbReference type="ARBA" id="ARBA00022679"/>
    </source>
</evidence>
<evidence type="ECO:0000256" key="8">
    <source>
        <dbReference type="ARBA" id="ARBA00022827"/>
    </source>
</evidence>
<dbReference type="PANTHER" id="PTHR30040:SF2">
    <property type="entry name" value="FAD:PROTEIN FMN TRANSFERASE"/>
    <property type="match status" value="1"/>
</dbReference>
<evidence type="ECO:0000256" key="3">
    <source>
        <dbReference type="ARBA" id="ARBA00011955"/>
    </source>
</evidence>
<keyword evidence="7 12" id="KW-0479">Metal-binding</keyword>
<keyword evidence="15" id="KW-1185">Reference proteome</keyword>
<proteinExistence type="inferred from homology"/>
<organism evidence="14 15">
    <name type="scientific">Agaribacter flavus</name>
    <dbReference type="NCBI Taxonomy" id="1902781"/>
    <lineage>
        <taxon>Bacteria</taxon>
        <taxon>Pseudomonadati</taxon>
        <taxon>Pseudomonadota</taxon>
        <taxon>Gammaproteobacteria</taxon>
        <taxon>Alteromonadales</taxon>
        <taxon>Alteromonadaceae</taxon>
        <taxon>Agaribacter</taxon>
    </lineage>
</organism>
<keyword evidence="13" id="KW-1003">Cell membrane</keyword>
<evidence type="ECO:0000256" key="13">
    <source>
        <dbReference type="RuleBase" id="RU363002"/>
    </source>
</evidence>
<dbReference type="PROSITE" id="PS51257">
    <property type="entry name" value="PROKAR_LIPOPROTEIN"/>
    <property type="match status" value="1"/>
</dbReference>
<accession>A0ABV7FL71</accession>
<evidence type="ECO:0000313" key="15">
    <source>
        <dbReference type="Proteomes" id="UP001595478"/>
    </source>
</evidence>
<keyword evidence="13" id="KW-0449">Lipoprotein</keyword>
<comment type="cofactor">
    <cofactor evidence="1 13">
        <name>Mg(2+)</name>
        <dbReference type="ChEBI" id="CHEBI:18420"/>
    </cofactor>
</comment>
<name>A0ABV7FL71_9ALTE</name>
<dbReference type="InterPro" id="IPR003374">
    <property type="entry name" value="ApbE-like_sf"/>
</dbReference>
<protein>
    <recommendedName>
        <fullName evidence="4 12">FAD:protein FMN transferase</fullName>
        <ecNumber evidence="3 12">2.7.1.180</ecNumber>
    </recommendedName>
    <alternativeName>
        <fullName evidence="10 12">Flavin transferase</fullName>
    </alternativeName>
</protein>
<evidence type="ECO:0000256" key="1">
    <source>
        <dbReference type="ARBA" id="ARBA00001946"/>
    </source>
</evidence>
<evidence type="ECO:0000256" key="12">
    <source>
        <dbReference type="PIRNR" id="PIRNR006268"/>
    </source>
</evidence>
<sequence length="343" mass="37493">MQRLTHAGYLLFLCMVVTSCAPKKDQYYMINGATMGTTYSVKFLLPSSETGSDSPQSIKKEIDKALVDVNDLMSTYIPDSELSKLNKAPAGVPFQLSEGTRYVLSEAIKIGEVTGGMLDVTVGPLVNSWGFGPSQRPEVIPTEESLQELAQYVGLDKFILNDREVVKSHPKVYVDLSTIAKGYGVDVVAELLESKGIRHYLVEIGGEMRVAGKKAGGKDWLIAIEKPETNERAVHRVISIGDNAIATSGDYRNYFEENGVRYSHLINPKTASPIQHKVVSVSVVDKLALRADGWSTALIVMGLEDGLALAEQQGIAAIFIVKEGNEFVEYQSEQFGQTVTVIQ</sequence>
<comment type="function">
    <text evidence="13">Flavin transferase that catalyzes the transfer of the FMN moiety of FAD and its covalent binding to the hydroxyl group of a threonine residue in a target flavoprotein.</text>
</comment>
<gene>
    <name evidence="14" type="ORF">ACFOHL_05510</name>
</gene>
<evidence type="ECO:0000256" key="9">
    <source>
        <dbReference type="ARBA" id="ARBA00022842"/>
    </source>
</evidence>
<reference evidence="15" key="1">
    <citation type="journal article" date="2019" name="Int. J. Syst. Evol. Microbiol.">
        <title>The Global Catalogue of Microorganisms (GCM) 10K type strain sequencing project: providing services to taxonomists for standard genome sequencing and annotation.</title>
        <authorList>
            <consortium name="The Broad Institute Genomics Platform"/>
            <consortium name="The Broad Institute Genome Sequencing Center for Infectious Disease"/>
            <person name="Wu L."/>
            <person name="Ma J."/>
        </authorList>
    </citation>
    <scope>NUCLEOTIDE SEQUENCE [LARGE SCALE GENOMIC DNA]</scope>
    <source>
        <strain evidence="15">KCTC 52473</strain>
    </source>
</reference>
<evidence type="ECO:0000256" key="2">
    <source>
        <dbReference type="ARBA" id="ARBA00008282"/>
    </source>
</evidence>
<comment type="catalytic activity">
    <reaction evidence="11 12 13">
        <text>L-threonyl-[protein] + FAD = FMN-L-threonyl-[protein] + AMP + H(+)</text>
        <dbReference type="Rhea" id="RHEA:36847"/>
        <dbReference type="Rhea" id="RHEA-COMP:11060"/>
        <dbReference type="Rhea" id="RHEA-COMP:11061"/>
        <dbReference type="ChEBI" id="CHEBI:15378"/>
        <dbReference type="ChEBI" id="CHEBI:30013"/>
        <dbReference type="ChEBI" id="CHEBI:57692"/>
        <dbReference type="ChEBI" id="CHEBI:74257"/>
        <dbReference type="ChEBI" id="CHEBI:456215"/>
        <dbReference type="EC" id="2.7.1.180"/>
    </reaction>
</comment>
<evidence type="ECO:0000256" key="7">
    <source>
        <dbReference type="ARBA" id="ARBA00022723"/>
    </source>
</evidence>
<evidence type="ECO:0000256" key="11">
    <source>
        <dbReference type="ARBA" id="ARBA00048540"/>
    </source>
</evidence>
<dbReference type="RefSeq" id="WP_376919200.1">
    <property type="nucleotide sequence ID" value="NZ_JBHRSW010000006.1"/>
</dbReference>
<evidence type="ECO:0000313" key="14">
    <source>
        <dbReference type="EMBL" id="MFC3121067.1"/>
    </source>
</evidence>
<evidence type="ECO:0000256" key="10">
    <source>
        <dbReference type="ARBA" id="ARBA00031306"/>
    </source>
</evidence>
<comment type="similarity">
    <text evidence="2 12 13">Belongs to the ApbE family.</text>
</comment>
<keyword evidence="6 12" id="KW-0808">Transferase</keyword>